<protein>
    <submittedName>
        <fullName evidence="4">DUF4347 domain-containing protein</fullName>
    </submittedName>
</protein>
<dbReference type="EMBL" id="JBHSFV010000024">
    <property type="protein sequence ID" value="MFC4636585.1"/>
    <property type="molecule type" value="Genomic_DNA"/>
</dbReference>
<dbReference type="Pfam" id="PF24346">
    <property type="entry name" value="DUF7507"/>
    <property type="match status" value="2"/>
</dbReference>
<sequence>MPQRKNRNNLLVLIYLITLSISHASTNFKDIKSESKHSIIYVDNDLPDRYILENAVTSTNATEVHLFSHGRPGELYIKGQWLQKEQIAHFIQSEFGFNDNSQSSMVNRQSINIYGCEFAKGQKGKEAVNYLEKELGISIAASTNITGKDGDWELEVGQTSKNLNLQEYNYNLQLDTVHYFPPHVGASYLPANFDNEYLYLSTPSITNISVVVTDGGGTPIPGSPFTISNASPAEIVLGTNPPNAPISVDRALLGSPMSNVGLRASSASLFYAEYRQLSNSQGASLSAKGTVAVGTNFKWAGARSFQGEDFINNYLSILAIEDTNVNISGINPATQITGVTHAGTINVSLTAGQSVIYEIRTPATNLQADIDGMLGADIVSTGNIVVNTGGQNIMATNDVVSISRDHGIDQIVPTDIVGRFYAAVASQCNKEKIYITATANNTDIFLNGASTAFTTINNGDYALIPASQFVGGAMYIEASKPVYVHHAICVLNDDRNQGLVFLPPLNGFAENALDPIPFVGQIDGQNFSDTRLRVIARVGVPVQVSINGGPPATLTSPQSITGTSFWEYYIVNPVTTGARYTFTSSAAIQVSSIGASGNIGFSSYHGGFENLPVAFFDVTSCDNLITVNSGVWDTYQWFFNETPIPGANSSTYLATNPGEYFAIVSLSTDPSVQQETNRITLTAANILDTDGDLLIDSCDLDDDNDGILDTEECAVLPNISAANFGGQPLPMTGINLTNLSSSLEGISYDVNFTNWDAGTEGYVDLDVTTSNSAIIDTHVGRNVIRGFNQSQYSLTFENINATSDVVLLSLDALKDAFPVTVTATDAGGGIIDLTGTVIAGTYLDSGGGSATWIPTTINGQFSTPGGGFSGRGAIINLSGLGVSSLQIEYTTNDTQDAWRVGLHGLGLCDTDMDGIPDHLDLDSDNDGCFDVVESGGLDGNNDGILDNGTATPPSVTVDANGQVNNGTGGYDGANGTETSATQVVVTASPSDQYAIDGTLATFSVTARGDETTTYTGTAPTTTPDYANPGNADAGLNYQWYLGDPDAGGTPIAGETNSTLNVTATTTLNGQQYCVLISHDDNVCIREVQCATLFVPQVELVKTGLFVDGNGDACANVGEVITYTFTVTNPGTVPLSTVTVTDPLLQAPNPIVPIVFVNGDTNGDNELDPGEVWTYTADYAFTQDDIDTGSVTNSATVDGTAPDTTVVSDTSGTAIDNDDATVTPLCQNPSISIIKTGVFNDENGDGFAQVGETISYVFTVTNTGDVTLTN</sequence>
<feature type="non-terminal residue" evidence="4">
    <location>
        <position position="1269"/>
    </location>
</feature>
<proteinExistence type="predicted"/>
<feature type="domain" description="DUF7507" evidence="3">
    <location>
        <begin position="1227"/>
        <end position="1269"/>
    </location>
</feature>
<dbReference type="Pfam" id="PF14252">
    <property type="entry name" value="DUF4347"/>
    <property type="match status" value="1"/>
</dbReference>
<dbReference type="InterPro" id="IPR028974">
    <property type="entry name" value="TSP_type-3_rpt"/>
</dbReference>
<feature type="signal peptide" evidence="1">
    <location>
        <begin position="1"/>
        <end position="24"/>
    </location>
</feature>
<evidence type="ECO:0000259" key="2">
    <source>
        <dbReference type="Pfam" id="PF14252"/>
    </source>
</evidence>
<comment type="caution">
    <text evidence="4">The sequence shown here is derived from an EMBL/GenBank/DDBJ whole genome shotgun (WGS) entry which is preliminary data.</text>
</comment>
<dbReference type="SUPFAM" id="SSF103647">
    <property type="entry name" value="TSP type-3 repeat"/>
    <property type="match status" value="1"/>
</dbReference>
<evidence type="ECO:0000256" key="1">
    <source>
        <dbReference type="SAM" id="SignalP"/>
    </source>
</evidence>
<evidence type="ECO:0000313" key="5">
    <source>
        <dbReference type="Proteomes" id="UP001596043"/>
    </source>
</evidence>
<gene>
    <name evidence="4" type="ORF">ACFO3O_21955</name>
</gene>
<evidence type="ECO:0000259" key="3">
    <source>
        <dbReference type="Pfam" id="PF24346"/>
    </source>
</evidence>
<dbReference type="NCBIfam" id="TIGR01451">
    <property type="entry name" value="B_ant_repeat"/>
    <property type="match status" value="1"/>
</dbReference>
<dbReference type="InterPro" id="IPR047589">
    <property type="entry name" value="DUF11_rpt"/>
</dbReference>
<feature type="chain" id="PRO_5047146206" evidence="1">
    <location>
        <begin position="25"/>
        <end position="1269"/>
    </location>
</feature>
<dbReference type="InterPro" id="IPR025592">
    <property type="entry name" value="DUF4347"/>
</dbReference>
<feature type="domain" description="DUF7507" evidence="3">
    <location>
        <begin position="1095"/>
        <end position="1208"/>
    </location>
</feature>
<dbReference type="RefSeq" id="WP_379982921.1">
    <property type="nucleotide sequence ID" value="NZ_JBHSFV010000024.1"/>
</dbReference>
<name>A0ABV9I374_9FLAO</name>
<dbReference type="Proteomes" id="UP001596043">
    <property type="component" value="Unassembled WGS sequence"/>
</dbReference>
<dbReference type="InterPro" id="IPR055354">
    <property type="entry name" value="DUF7507"/>
</dbReference>
<keyword evidence="5" id="KW-1185">Reference proteome</keyword>
<organism evidence="4 5">
    <name type="scientific">Dokdonia ponticola</name>
    <dbReference type="NCBI Taxonomy" id="2041041"/>
    <lineage>
        <taxon>Bacteria</taxon>
        <taxon>Pseudomonadati</taxon>
        <taxon>Bacteroidota</taxon>
        <taxon>Flavobacteriia</taxon>
        <taxon>Flavobacteriales</taxon>
        <taxon>Flavobacteriaceae</taxon>
        <taxon>Dokdonia</taxon>
    </lineage>
</organism>
<dbReference type="Gene3D" id="4.10.1080.10">
    <property type="entry name" value="TSP type-3 repeat"/>
    <property type="match status" value="1"/>
</dbReference>
<keyword evidence="1" id="KW-0732">Signal</keyword>
<evidence type="ECO:0000313" key="4">
    <source>
        <dbReference type="EMBL" id="MFC4636585.1"/>
    </source>
</evidence>
<reference evidence="5" key="1">
    <citation type="journal article" date="2019" name="Int. J. Syst. Evol. Microbiol.">
        <title>The Global Catalogue of Microorganisms (GCM) 10K type strain sequencing project: providing services to taxonomists for standard genome sequencing and annotation.</title>
        <authorList>
            <consortium name="The Broad Institute Genomics Platform"/>
            <consortium name="The Broad Institute Genome Sequencing Center for Infectious Disease"/>
            <person name="Wu L."/>
            <person name="Ma J."/>
        </authorList>
    </citation>
    <scope>NUCLEOTIDE SEQUENCE [LARGE SCALE GENOMIC DNA]</scope>
    <source>
        <strain evidence="5">YJ-61-S</strain>
    </source>
</reference>
<feature type="domain" description="DUF4347" evidence="2">
    <location>
        <begin position="22"/>
        <end position="163"/>
    </location>
</feature>
<accession>A0ABV9I374</accession>